<proteinExistence type="predicted"/>
<dbReference type="Proteomes" id="UP000758603">
    <property type="component" value="Unassembled WGS sequence"/>
</dbReference>
<organism evidence="2 3">
    <name type="scientific">Truncatella angustata</name>
    <dbReference type="NCBI Taxonomy" id="152316"/>
    <lineage>
        <taxon>Eukaryota</taxon>
        <taxon>Fungi</taxon>
        <taxon>Dikarya</taxon>
        <taxon>Ascomycota</taxon>
        <taxon>Pezizomycotina</taxon>
        <taxon>Sordariomycetes</taxon>
        <taxon>Xylariomycetidae</taxon>
        <taxon>Amphisphaeriales</taxon>
        <taxon>Sporocadaceae</taxon>
        <taxon>Truncatella</taxon>
    </lineage>
</organism>
<dbReference type="OrthoDB" id="433955at2759"/>
<evidence type="ECO:0000256" key="1">
    <source>
        <dbReference type="SAM" id="MobiDB-lite"/>
    </source>
</evidence>
<dbReference type="InterPro" id="IPR029063">
    <property type="entry name" value="SAM-dependent_MTases_sf"/>
</dbReference>
<protein>
    <submittedName>
        <fullName evidence="2">Methyltransferase-domain-containing protein</fullName>
    </submittedName>
</protein>
<dbReference type="Pfam" id="PF10294">
    <property type="entry name" value="Methyltransf_16"/>
    <property type="match status" value="1"/>
</dbReference>
<dbReference type="InterPro" id="IPR019410">
    <property type="entry name" value="Methyltransf_16"/>
</dbReference>
<dbReference type="PANTHER" id="PTHR14614:SF147">
    <property type="entry name" value="S-ADENOSYLMETHIONINE-DEPENDENT METHYLTRANSFERASE OF THE SEVEN BETA-STRAND FAMILY"/>
    <property type="match status" value="1"/>
</dbReference>
<name>A0A9P8UTI5_9PEZI</name>
<sequence>MRGALLAMSLIRGCPQPPTSSLPPLRSLDALTEEDILAALHNLRALYCPLSSALTFYGEKSKSDSPLSKPHTQPVDSGYVSGDEGGSANEDDEDVLDSLRADGFERNYALRWLTGFIARSEGLSIWSSEDECERAVDQASYVLASFSSTVEQDADEKDSGITRNFQFDVGPMLFTSTDVPAKVEVKLMDKPIGTGNDHTDVGLQSWGASIVFSDLICAKPERFDITKLSDSPRVIELGAGTGLVGLTLAKLLPYLGYSNADVVATDYHSAVLANLQDNVKANFQEMVSPPLQTCVLDWSAPTFEAPLDRLADLIVATDVIYAPEHAIWIRDCVGHYLKPNGVFWLMATVRQNGKFEGISDTVASAFGNVDYLPRDNKGRKLRILEEERIQKRSGIGRGDETGYDLFKIGWSEA</sequence>
<dbReference type="PANTHER" id="PTHR14614">
    <property type="entry name" value="HEPATOCELLULAR CARCINOMA-ASSOCIATED ANTIGEN"/>
    <property type="match status" value="1"/>
</dbReference>
<comment type="caution">
    <text evidence="2">The sequence shown here is derived from an EMBL/GenBank/DDBJ whole genome shotgun (WGS) entry which is preliminary data.</text>
</comment>
<feature type="region of interest" description="Disordered" evidence="1">
    <location>
        <begin position="62"/>
        <end position="92"/>
    </location>
</feature>
<dbReference type="GeneID" id="70131028"/>
<reference evidence="2" key="1">
    <citation type="journal article" date="2021" name="Nat. Commun.">
        <title>Genetic determinants of endophytism in the Arabidopsis root mycobiome.</title>
        <authorList>
            <person name="Mesny F."/>
            <person name="Miyauchi S."/>
            <person name="Thiergart T."/>
            <person name="Pickel B."/>
            <person name="Atanasova L."/>
            <person name="Karlsson M."/>
            <person name="Huettel B."/>
            <person name="Barry K.W."/>
            <person name="Haridas S."/>
            <person name="Chen C."/>
            <person name="Bauer D."/>
            <person name="Andreopoulos W."/>
            <person name="Pangilinan J."/>
            <person name="LaButti K."/>
            <person name="Riley R."/>
            <person name="Lipzen A."/>
            <person name="Clum A."/>
            <person name="Drula E."/>
            <person name="Henrissat B."/>
            <person name="Kohler A."/>
            <person name="Grigoriev I.V."/>
            <person name="Martin F.M."/>
            <person name="Hacquard S."/>
        </authorList>
    </citation>
    <scope>NUCLEOTIDE SEQUENCE</scope>
    <source>
        <strain evidence="2">MPI-SDFR-AT-0073</strain>
    </source>
</reference>
<keyword evidence="2" id="KW-0808">Transferase</keyword>
<dbReference type="AlphaFoldDB" id="A0A9P8UTI5"/>
<dbReference type="SUPFAM" id="SSF53335">
    <property type="entry name" value="S-adenosyl-L-methionine-dependent methyltransferases"/>
    <property type="match status" value="1"/>
</dbReference>
<dbReference type="Gene3D" id="3.40.50.150">
    <property type="entry name" value="Vaccinia Virus protein VP39"/>
    <property type="match status" value="1"/>
</dbReference>
<keyword evidence="3" id="KW-1185">Reference proteome</keyword>
<dbReference type="GO" id="GO:0008757">
    <property type="term" value="F:S-adenosylmethionine-dependent methyltransferase activity"/>
    <property type="evidence" value="ECO:0007669"/>
    <property type="project" value="UniProtKB-ARBA"/>
</dbReference>
<evidence type="ECO:0000313" key="2">
    <source>
        <dbReference type="EMBL" id="KAH6657720.1"/>
    </source>
</evidence>
<keyword evidence="2" id="KW-0489">Methyltransferase</keyword>
<dbReference type="CDD" id="cd02440">
    <property type="entry name" value="AdoMet_MTases"/>
    <property type="match status" value="1"/>
</dbReference>
<evidence type="ECO:0000313" key="3">
    <source>
        <dbReference type="Proteomes" id="UP000758603"/>
    </source>
</evidence>
<dbReference type="EMBL" id="JAGPXC010000002">
    <property type="protein sequence ID" value="KAH6657720.1"/>
    <property type="molecule type" value="Genomic_DNA"/>
</dbReference>
<dbReference type="GO" id="GO:0032259">
    <property type="term" value="P:methylation"/>
    <property type="evidence" value="ECO:0007669"/>
    <property type="project" value="UniProtKB-KW"/>
</dbReference>
<accession>A0A9P8UTI5</accession>
<feature type="compositionally biased region" description="Polar residues" evidence="1">
    <location>
        <begin position="64"/>
        <end position="75"/>
    </location>
</feature>
<dbReference type="RefSeq" id="XP_045961954.1">
    <property type="nucleotide sequence ID" value="XM_046102136.1"/>
</dbReference>
<gene>
    <name evidence="2" type="ORF">BKA67DRAFT_556136</name>
</gene>